<dbReference type="InterPro" id="IPR002711">
    <property type="entry name" value="HNH"/>
</dbReference>
<dbReference type="Pfam" id="PF01844">
    <property type="entry name" value="HNH"/>
    <property type="match status" value="1"/>
</dbReference>
<dbReference type="SMART" id="SM00507">
    <property type="entry name" value="HNHc"/>
    <property type="match status" value="1"/>
</dbReference>
<evidence type="ECO:0000259" key="2">
    <source>
        <dbReference type="SMART" id="SM00507"/>
    </source>
</evidence>
<dbReference type="InterPro" id="IPR003870">
    <property type="entry name" value="DUF222"/>
</dbReference>
<evidence type="ECO:0000256" key="1">
    <source>
        <dbReference type="ARBA" id="ARBA00023450"/>
    </source>
</evidence>
<dbReference type="Gene3D" id="1.10.30.50">
    <property type="match status" value="1"/>
</dbReference>
<comment type="similarity">
    <text evidence="1">Belongs to the Rv1128c/1148c/1588c/1702c/1945/3466 family.</text>
</comment>
<dbReference type="EMBL" id="BAABNP010000009">
    <property type="protein sequence ID" value="GAA5341303.1"/>
    <property type="molecule type" value="Genomic_DNA"/>
</dbReference>
<sequence>MISDEEWSALSRFAPEVLDGITGLTTLNEELRTFERPMGPEEAVMLTDALEALDRVNRSLFAVTLAVFERVGTPTDFGAKTTKSLIQNRLGLTGAEANRRTELAKNFGGRVDITGQAMPPLNPTVANGLHGGMLSEGQASVIAECMKRLPTWVSAELRAETEAKLVSEARKVRVSDIREIFQRMLDIIDPDGKEPSESRDRDDYCVHLKARRNGDWDLSGRLDPITGGLLNGLLTSRIESCRAKDAKSRGAGSQANDAGRAGGAVSNAAAAADGSSAANGSTEPDGSAAAGRVSAADDLAAADGASATSDLAAADDADAFEVFDAVLSGQRFDAPMFAQDGSGAALDGRGQPIEGTAAYGVHEDGTQVNTVDAQPSARRWMYERFASLVGKIEMTRPNSGARYSLVVTAKAEDLAASTGTGKTGTENPVPMQELTSSGLNGRVFFHLMSDQAKTVQVATERRFADEKQTAVITARDQGCTFPGCDSPPGWCEVHHVVPWVDEGRTDINNLTLACGAHHHLIDHSDWHAIMLIDGRPAWVPPASIDPERKPILHARFIAQQIIDTLFDP</sequence>
<gene>
    <name evidence="3" type="ORF">KACC15558_23430</name>
</gene>
<proteinExistence type="inferred from homology"/>
<evidence type="ECO:0000313" key="3">
    <source>
        <dbReference type="EMBL" id="GAA5341303.1"/>
    </source>
</evidence>
<organism evidence="3 4">
    <name type="scientific">Brevibacterium ammoniilyticum</name>
    <dbReference type="NCBI Taxonomy" id="1046555"/>
    <lineage>
        <taxon>Bacteria</taxon>
        <taxon>Bacillati</taxon>
        <taxon>Actinomycetota</taxon>
        <taxon>Actinomycetes</taxon>
        <taxon>Micrococcales</taxon>
        <taxon>Brevibacteriaceae</taxon>
        <taxon>Brevibacterium</taxon>
    </lineage>
</organism>
<dbReference type="Pfam" id="PF02720">
    <property type="entry name" value="DUF222"/>
    <property type="match status" value="1"/>
</dbReference>
<reference evidence="3 4" key="1">
    <citation type="submission" date="2024-02" db="EMBL/GenBank/DDBJ databases">
        <title>Characterization of antibiotic resistant novel bacterial strains and their environmental applications.</title>
        <authorList>
            <person name="Manzoor S."/>
            <person name="Abbas S."/>
            <person name="Arshad M."/>
            <person name="Li W.J."/>
            <person name="Ahmed I."/>
        </authorList>
    </citation>
    <scope>NUCLEOTIDE SEQUENCE [LARGE SCALE GENOMIC DNA]</scope>
    <source>
        <strain evidence="3 4">KACC 15558</strain>
    </source>
</reference>
<keyword evidence="4" id="KW-1185">Reference proteome</keyword>
<protein>
    <recommendedName>
        <fullName evidence="2">HNH nuclease domain-containing protein</fullName>
    </recommendedName>
</protein>
<dbReference type="Proteomes" id="UP001498935">
    <property type="component" value="Unassembled WGS sequence"/>
</dbReference>
<feature type="domain" description="HNH nuclease" evidence="2">
    <location>
        <begin position="467"/>
        <end position="519"/>
    </location>
</feature>
<accession>A0ABP9U4Y2</accession>
<dbReference type="CDD" id="cd00085">
    <property type="entry name" value="HNHc"/>
    <property type="match status" value="1"/>
</dbReference>
<name>A0ABP9U4Y2_9MICO</name>
<dbReference type="RefSeq" id="WP_342038436.1">
    <property type="nucleotide sequence ID" value="NZ_BAABBK010000009.1"/>
</dbReference>
<evidence type="ECO:0000313" key="4">
    <source>
        <dbReference type="Proteomes" id="UP001498935"/>
    </source>
</evidence>
<dbReference type="InterPro" id="IPR003615">
    <property type="entry name" value="HNH_nuc"/>
</dbReference>
<comment type="caution">
    <text evidence="3">The sequence shown here is derived from an EMBL/GenBank/DDBJ whole genome shotgun (WGS) entry which is preliminary data.</text>
</comment>